<name>A0A250X2A0_9CHLO</name>
<organism evidence="2 3">
    <name type="scientific">Chlamydomonas eustigma</name>
    <dbReference type="NCBI Taxonomy" id="1157962"/>
    <lineage>
        <taxon>Eukaryota</taxon>
        <taxon>Viridiplantae</taxon>
        <taxon>Chlorophyta</taxon>
        <taxon>core chlorophytes</taxon>
        <taxon>Chlorophyceae</taxon>
        <taxon>CS clade</taxon>
        <taxon>Chlamydomonadales</taxon>
        <taxon>Chlamydomonadaceae</taxon>
        <taxon>Chlamydomonas</taxon>
    </lineage>
</organism>
<keyword evidence="1" id="KW-0732">Signal</keyword>
<accession>A0A250X2A0</accession>
<evidence type="ECO:0000256" key="1">
    <source>
        <dbReference type="SAM" id="SignalP"/>
    </source>
</evidence>
<keyword evidence="3" id="KW-1185">Reference proteome</keyword>
<evidence type="ECO:0000313" key="2">
    <source>
        <dbReference type="EMBL" id="GAX77224.1"/>
    </source>
</evidence>
<dbReference type="Proteomes" id="UP000232323">
    <property type="component" value="Unassembled WGS sequence"/>
</dbReference>
<gene>
    <name evidence="2" type="ORF">CEUSTIGMA_g4670.t1</name>
</gene>
<dbReference type="InterPro" id="IPR021862">
    <property type="entry name" value="DUF3472"/>
</dbReference>
<sequence length="160" mass="17384">MFSNMNRNRLCLTITSTFVVSLASQAWGGFTPSHGWDVYYDWTVPYSNVPSSSPWNLSCSLEVTLDPGASSSYYWSLYTFFSANVPVSGVSLPNDAGAYMGLQTNGNHKSIIFSVWNGVEGTPNTSPAGKALNHATGTMTSYCDSFGGEGTGYHCFYIYN</sequence>
<dbReference type="AlphaFoldDB" id="A0A250X2A0"/>
<proteinExistence type="predicted"/>
<dbReference type="EMBL" id="BEGY01000023">
    <property type="protein sequence ID" value="GAX77224.1"/>
    <property type="molecule type" value="Genomic_DNA"/>
</dbReference>
<dbReference type="Pfam" id="PF11958">
    <property type="entry name" value="DUF3472"/>
    <property type="match status" value="1"/>
</dbReference>
<comment type="caution">
    <text evidence="2">The sequence shown here is derived from an EMBL/GenBank/DDBJ whole genome shotgun (WGS) entry which is preliminary data.</text>
</comment>
<feature type="chain" id="PRO_5012468058" description="CUB domain-containing protein" evidence="1">
    <location>
        <begin position="29"/>
        <end position="160"/>
    </location>
</feature>
<evidence type="ECO:0008006" key="4">
    <source>
        <dbReference type="Google" id="ProtNLM"/>
    </source>
</evidence>
<feature type="signal peptide" evidence="1">
    <location>
        <begin position="1"/>
        <end position="28"/>
    </location>
</feature>
<protein>
    <recommendedName>
        <fullName evidence="4">CUB domain-containing protein</fullName>
    </recommendedName>
</protein>
<evidence type="ECO:0000313" key="3">
    <source>
        <dbReference type="Proteomes" id="UP000232323"/>
    </source>
</evidence>
<reference evidence="2 3" key="1">
    <citation type="submission" date="2017-08" db="EMBL/GenBank/DDBJ databases">
        <title>Acidophilic green algal genome provides insights into adaptation to an acidic environment.</title>
        <authorList>
            <person name="Hirooka S."/>
            <person name="Hirose Y."/>
            <person name="Kanesaki Y."/>
            <person name="Higuchi S."/>
            <person name="Fujiwara T."/>
            <person name="Onuma R."/>
            <person name="Era A."/>
            <person name="Ohbayashi R."/>
            <person name="Uzuka A."/>
            <person name="Nozaki H."/>
            <person name="Yoshikawa H."/>
            <person name="Miyagishima S.Y."/>
        </authorList>
    </citation>
    <scope>NUCLEOTIDE SEQUENCE [LARGE SCALE GENOMIC DNA]</scope>
    <source>
        <strain evidence="2 3">NIES-2499</strain>
    </source>
</reference>